<organism evidence="1 2">
    <name type="scientific">Lophium mytilinum</name>
    <dbReference type="NCBI Taxonomy" id="390894"/>
    <lineage>
        <taxon>Eukaryota</taxon>
        <taxon>Fungi</taxon>
        <taxon>Dikarya</taxon>
        <taxon>Ascomycota</taxon>
        <taxon>Pezizomycotina</taxon>
        <taxon>Dothideomycetes</taxon>
        <taxon>Pleosporomycetidae</taxon>
        <taxon>Mytilinidiales</taxon>
        <taxon>Mytilinidiaceae</taxon>
        <taxon>Lophium</taxon>
    </lineage>
</organism>
<reference evidence="1" key="1">
    <citation type="journal article" date="2020" name="Stud. Mycol.">
        <title>101 Dothideomycetes genomes: a test case for predicting lifestyles and emergence of pathogens.</title>
        <authorList>
            <person name="Haridas S."/>
            <person name="Albert R."/>
            <person name="Binder M."/>
            <person name="Bloem J."/>
            <person name="Labutti K."/>
            <person name="Salamov A."/>
            <person name="Andreopoulos B."/>
            <person name="Baker S."/>
            <person name="Barry K."/>
            <person name="Bills G."/>
            <person name="Bluhm B."/>
            <person name="Cannon C."/>
            <person name="Castanera R."/>
            <person name="Culley D."/>
            <person name="Daum C."/>
            <person name="Ezra D."/>
            <person name="Gonzalez J."/>
            <person name="Henrissat B."/>
            <person name="Kuo A."/>
            <person name="Liang C."/>
            <person name="Lipzen A."/>
            <person name="Lutzoni F."/>
            <person name="Magnuson J."/>
            <person name="Mondo S."/>
            <person name="Nolan M."/>
            <person name="Ohm R."/>
            <person name="Pangilinan J."/>
            <person name="Park H.-J."/>
            <person name="Ramirez L."/>
            <person name="Alfaro M."/>
            <person name="Sun H."/>
            <person name="Tritt A."/>
            <person name="Yoshinaga Y."/>
            <person name="Zwiers L.-H."/>
            <person name="Turgeon B."/>
            <person name="Goodwin S."/>
            <person name="Spatafora J."/>
            <person name="Crous P."/>
            <person name="Grigoriev I."/>
        </authorList>
    </citation>
    <scope>NUCLEOTIDE SEQUENCE</scope>
    <source>
        <strain evidence="1">CBS 269.34</strain>
    </source>
</reference>
<protein>
    <submittedName>
        <fullName evidence="1">Uncharacterized protein</fullName>
    </submittedName>
</protein>
<sequence length="141" mass="15628">MPFRFHTLLLGGLPIQIDLVSPAFECRWVIFFSFLFFLYSFTKASYPFGHYVSDEHALFRRHLEGYTSKSGPFFGRRGGGGLYRTCMAFTVGVRPSGAPSTGSAMEKVCGLRLFFHGNWGNGGPQLVAEGFGPLSTRSGQR</sequence>
<keyword evidence="2" id="KW-1185">Reference proteome</keyword>
<name>A0A6A6R4M7_9PEZI</name>
<dbReference type="EMBL" id="MU004184">
    <property type="protein sequence ID" value="KAF2499416.1"/>
    <property type="molecule type" value="Genomic_DNA"/>
</dbReference>
<dbReference type="AlphaFoldDB" id="A0A6A6R4M7"/>
<gene>
    <name evidence="1" type="ORF">BU16DRAFT_270137</name>
</gene>
<evidence type="ECO:0000313" key="1">
    <source>
        <dbReference type="EMBL" id="KAF2499416.1"/>
    </source>
</evidence>
<evidence type="ECO:0000313" key="2">
    <source>
        <dbReference type="Proteomes" id="UP000799750"/>
    </source>
</evidence>
<accession>A0A6A6R4M7</accession>
<dbReference type="Proteomes" id="UP000799750">
    <property type="component" value="Unassembled WGS sequence"/>
</dbReference>
<proteinExistence type="predicted"/>